<reference evidence="1 2" key="1">
    <citation type="submission" date="2019-10" db="EMBL/GenBank/DDBJ databases">
        <title>Complete genome sequence of Variovorax paradoxus 5C-2.</title>
        <authorList>
            <person name="Gogoleva N.E."/>
            <person name="Balkin A.S."/>
        </authorList>
    </citation>
    <scope>NUCLEOTIDE SEQUENCE [LARGE SCALE GENOMIC DNA]</scope>
    <source>
        <strain evidence="1 2">5C-2</strain>
    </source>
</reference>
<name>A0A5Q0M013_VARPD</name>
<evidence type="ECO:0000313" key="2">
    <source>
        <dbReference type="Proteomes" id="UP000326780"/>
    </source>
</evidence>
<proteinExistence type="predicted"/>
<organism evidence="1 2">
    <name type="scientific">Variovorax paradoxus</name>
    <dbReference type="NCBI Taxonomy" id="34073"/>
    <lineage>
        <taxon>Bacteria</taxon>
        <taxon>Pseudomonadati</taxon>
        <taxon>Pseudomonadota</taxon>
        <taxon>Betaproteobacteria</taxon>
        <taxon>Burkholderiales</taxon>
        <taxon>Comamonadaceae</taxon>
        <taxon>Variovorax</taxon>
    </lineage>
</organism>
<dbReference type="EMBL" id="CP045644">
    <property type="protein sequence ID" value="QFZ81865.1"/>
    <property type="molecule type" value="Genomic_DNA"/>
</dbReference>
<gene>
    <name evidence="1" type="ORF">GFK26_03305</name>
</gene>
<sequence length="136" mass="14999">MKTMLGTVFAALIAIVLTPLALAKGIDPLINPDAVRHQIDRSAMEIQLQGWSRDLKYPVYPIQVQAGGSGVYYTTTERVKVYKEFDFDELRCEIGDADRAVLKAPGYACADGVCMTKEGAVLGTDPRRPVNKKHRC</sequence>
<dbReference type="AlphaFoldDB" id="A0A5Q0M013"/>
<evidence type="ECO:0000313" key="1">
    <source>
        <dbReference type="EMBL" id="QFZ81865.1"/>
    </source>
</evidence>
<accession>A0A5Q0M013</accession>
<dbReference type="Proteomes" id="UP000326780">
    <property type="component" value="Chromosome"/>
</dbReference>
<dbReference type="RefSeq" id="WP_093429387.1">
    <property type="nucleotide sequence ID" value="NZ_CP045644.1"/>
</dbReference>
<protein>
    <submittedName>
        <fullName evidence="1">Uncharacterized protein</fullName>
    </submittedName>
</protein>